<gene>
    <name evidence="2" type="ORF">H8S84_08560</name>
</gene>
<dbReference type="EMBL" id="JACRVF010000002">
    <property type="protein sequence ID" value="MBC5992883.1"/>
    <property type="molecule type" value="Genomic_DNA"/>
</dbReference>
<keyword evidence="3" id="KW-1185">Reference proteome</keyword>
<reference evidence="2" key="1">
    <citation type="submission" date="2020-08" db="EMBL/GenBank/DDBJ databases">
        <title>Pontibacter sp. SD6 16S ribosomal RNA gene Genome sequencing and assembly.</title>
        <authorList>
            <person name="Kang M."/>
        </authorList>
    </citation>
    <scope>NUCLEOTIDE SEQUENCE</scope>
    <source>
        <strain evidence="2">SD6</strain>
    </source>
</reference>
<feature type="compositionally biased region" description="Acidic residues" evidence="1">
    <location>
        <begin position="24"/>
        <end position="35"/>
    </location>
</feature>
<evidence type="ECO:0000313" key="3">
    <source>
        <dbReference type="Proteomes" id="UP000603640"/>
    </source>
</evidence>
<name>A0A923N627_9BACT</name>
<accession>A0A923N627</accession>
<evidence type="ECO:0000256" key="1">
    <source>
        <dbReference type="SAM" id="MobiDB-lite"/>
    </source>
</evidence>
<sequence>MVGLGACDKGTEPGDTNTERSEIIDEGELVEENEDPMAPYTDTTDLEDHYDHADHEDHDDNKAKAIGDGAYDGKKDGVQRDDLNN</sequence>
<protein>
    <submittedName>
        <fullName evidence="2">Uncharacterized protein</fullName>
    </submittedName>
</protein>
<dbReference type="AlphaFoldDB" id="A0A923N627"/>
<comment type="caution">
    <text evidence="2">The sequence shown here is derived from an EMBL/GenBank/DDBJ whole genome shotgun (WGS) entry which is preliminary data.</text>
</comment>
<proteinExistence type="predicted"/>
<feature type="compositionally biased region" description="Basic and acidic residues" evidence="1">
    <location>
        <begin position="9"/>
        <end position="23"/>
    </location>
</feature>
<evidence type="ECO:0000313" key="2">
    <source>
        <dbReference type="EMBL" id="MBC5992883.1"/>
    </source>
</evidence>
<organism evidence="2 3">
    <name type="scientific">Pontibacter cellulosilyticus</name>
    <dbReference type="NCBI Taxonomy" id="1720253"/>
    <lineage>
        <taxon>Bacteria</taxon>
        <taxon>Pseudomonadati</taxon>
        <taxon>Bacteroidota</taxon>
        <taxon>Cytophagia</taxon>
        <taxon>Cytophagales</taxon>
        <taxon>Hymenobacteraceae</taxon>
        <taxon>Pontibacter</taxon>
    </lineage>
</organism>
<dbReference type="Proteomes" id="UP000603640">
    <property type="component" value="Unassembled WGS sequence"/>
</dbReference>
<feature type="compositionally biased region" description="Basic and acidic residues" evidence="1">
    <location>
        <begin position="46"/>
        <end position="85"/>
    </location>
</feature>
<feature type="region of interest" description="Disordered" evidence="1">
    <location>
        <begin position="1"/>
        <end position="85"/>
    </location>
</feature>